<evidence type="ECO:0000313" key="2">
    <source>
        <dbReference type="Proteomes" id="UP000292639"/>
    </source>
</evidence>
<protein>
    <submittedName>
        <fullName evidence="1">Uncharacterized protein</fullName>
    </submittedName>
</protein>
<proteinExistence type="predicted"/>
<dbReference type="EMBL" id="QJUP01000003">
    <property type="protein sequence ID" value="TBU98896.1"/>
    <property type="molecule type" value="Genomic_DNA"/>
</dbReference>
<dbReference type="Proteomes" id="UP000292639">
    <property type="component" value="Unassembled WGS sequence"/>
</dbReference>
<gene>
    <name evidence="1" type="ORF">DNJ96_04090</name>
</gene>
<dbReference type="AlphaFoldDB" id="A0A4Q9RD03"/>
<reference evidence="1 2" key="1">
    <citation type="submission" date="2018-06" db="EMBL/GenBank/DDBJ databases">
        <title>Three novel Pseudomonas species isolated from symptomatic oak.</title>
        <authorList>
            <person name="Bueno-Gonzalez V."/>
            <person name="Brady C."/>
        </authorList>
    </citation>
    <scope>NUCLEOTIDE SEQUENCE [LARGE SCALE GENOMIC DNA]</scope>
    <source>
        <strain evidence="1 2">P17C</strain>
    </source>
</reference>
<organism evidence="1 2">
    <name type="scientific">Stutzerimonas kirkiae</name>
    <dbReference type="NCBI Taxonomy" id="2211392"/>
    <lineage>
        <taxon>Bacteria</taxon>
        <taxon>Pseudomonadati</taxon>
        <taxon>Pseudomonadota</taxon>
        <taxon>Gammaproteobacteria</taxon>
        <taxon>Pseudomonadales</taxon>
        <taxon>Pseudomonadaceae</taxon>
        <taxon>Stutzerimonas</taxon>
    </lineage>
</organism>
<accession>A0A4Q9RD03</accession>
<dbReference type="InterPro" id="IPR046905">
    <property type="entry name" value="ABC-3C_MC1"/>
</dbReference>
<dbReference type="Pfam" id="PF20289">
    <property type="entry name" value="MComp1"/>
    <property type="match status" value="1"/>
</dbReference>
<keyword evidence="2" id="KW-1185">Reference proteome</keyword>
<comment type="caution">
    <text evidence="1">The sequence shown here is derived from an EMBL/GenBank/DDBJ whole genome shotgun (WGS) entry which is preliminary data.</text>
</comment>
<evidence type="ECO:0000313" key="1">
    <source>
        <dbReference type="EMBL" id="TBU98896.1"/>
    </source>
</evidence>
<sequence length="134" mass="15071">MAILWGQIASIIAYEFQAKLDNKLEAWNIYLVFIVSDPVSKSIKYQIENDKFSMRKLVVGDVRADFSIEDFLNNELLGADLNIKEVLQHEALKDADVSALYSKVTSLTAKKRGALTFTAEEVADLANWVAENEN</sequence>
<name>A0A4Q9RD03_9GAMM</name>